<keyword evidence="16" id="KW-1185">Reference proteome</keyword>
<evidence type="ECO:0000256" key="10">
    <source>
        <dbReference type="ARBA" id="ARBA00023306"/>
    </source>
</evidence>
<dbReference type="PANTHER" id="PTHR30349:SF90">
    <property type="entry name" value="TYROSINE RECOMBINASE XERD"/>
    <property type="match status" value="1"/>
</dbReference>
<dbReference type="PROSITE" id="PS51900">
    <property type="entry name" value="CB"/>
    <property type="match status" value="1"/>
</dbReference>
<organism evidence="15 16">
    <name type="scientific">Candidatus Defluviicoccus seviourii</name>
    <dbReference type="NCBI Taxonomy" id="2565273"/>
    <lineage>
        <taxon>Bacteria</taxon>
        <taxon>Pseudomonadati</taxon>
        <taxon>Pseudomonadota</taxon>
        <taxon>Alphaproteobacteria</taxon>
        <taxon>Rhodospirillales</taxon>
        <taxon>Rhodospirillaceae</taxon>
        <taxon>Defluviicoccus</taxon>
    </lineage>
</organism>
<dbReference type="InterPro" id="IPR023009">
    <property type="entry name" value="Tyrosine_recombinase_XerC/XerD"/>
</dbReference>
<dbReference type="Proteomes" id="UP000326641">
    <property type="component" value="Unassembled WGS sequence"/>
</dbReference>
<proteinExistence type="inferred from homology"/>
<dbReference type="AlphaFoldDB" id="A0A564WCK3"/>
<evidence type="ECO:0000256" key="7">
    <source>
        <dbReference type="ARBA" id="ARBA00022908"/>
    </source>
</evidence>
<dbReference type="GO" id="GO:0006313">
    <property type="term" value="P:DNA transposition"/>
    <property type="evidence" value="ECO:0007669"/>
    <property type="project" value="UniProtKB-UniRule"/>
</dbReference>
<dbReference type="GO" id="GO:0051301">
    <property type="term" value="P:cell division"/>
    <property type="evidence" value="ECO:0007669"/>
    <property type="project" value="UniProtKB-KW"/>
</dbReference>
<evidence type="ECO:0000256" key="3">
    <source>
        <dbReference type="ARBA" id="ARBA00015810"/>
    </source>
</evidence>
<dbReference type="GO" id="GO:0009037">
    <property type="term" value="F:tyrosine-based site-specific recombinase activity"/>
    <property type="evidence" value="ECO:0007669"/>
    <property type="project" value="UniProtKB-UniRule"/>
</dbReference>
<keyword evidence="8 11" id="KW-0238">DNA-binding</keyword>
<dbReference type="InterPro" id="IPR044068">
    <property type="entry name" value="CB"/>
</dbReference>
<feature type="active site" evidence="11">
    <location>
        <position position="278"/>
    </location>
</feature>
<evidence type="ECO:0000256" key="9">
    <source>
        <dbReference type="ARBA" id="ARBA00023172"/>
    </source>
</evidence>
<comment type="similarity">
    <text evidence="2 11">Belongs to the 'phage' integrase family. XerD subfamily.</text>
</comment>
<dbReference type="PROSITE" id="PS51898">
    <property type="entry name" value="TYR_RECOMBINASE"/>
    <property type="match status" value="1"/>
</dbReference>
<feature type="active site" description="O-(3'-phospho-DNA)-tyrosine intermediate" evidence="11">
    <location>
        <position position="310"/>
    </location>
</feature>
<dbReference type="Pfam" id="PF02899">
    <property type="entry name" value="Phage_int_SAM_1"/>
    <property type="match status" value="1"/>
</dbReference>
<feature type="domain" description="Core-binding (CB)" evidence="14">
    <location>
        <begin position="27"/>
        <end position="112"/>
    </location>
</feature>
<feature type="active site" evidence="11">
    <location>
        <position position="198"/>
    </location>
</feature>
<feature type="active site" evidence="11">
    <location>
        <position position="301"/>
    </location>
</feature>
<evidence type="ECO:0000256" key="6">
    <source>
        <dbReference type="ARBA" id="ARBA00022829"/>
    </source>
</evidence>
<dbReference type="HAMAP" id="MF_01808">
    <property type="entry name" value="Recomb_XerC_XerD"/>
    <property type="match status" value="1"/>
</dbReference>
<dbReference type="GO" id="GO:0007059">
    <property type="term" value="P:chromosome segregation"/>
    <property type="evidence" value="ECO:0007669"/>
    <property type="project" value="UniProtKB-UniRule"/>
</dbReference>
<dbReference type="Pfam" id="PF00589">
    <property type="entry name" value="Phage_integrase"/>
    <property type="match status" value="1"/>
</dbReference>
<dbReference type="Gene3D" id="1.10.150.130">
    <property type="match status" value="1"/>
</dbReference>
<reference evidence="15" key="1">
    <citation type="submission" date="2018-11" db="EMBL/GenBank/DDBJ databases">
        <authorList>
            <person name="Onetto C."/>
        </authorList>
    </citation>
    <scope>NUCLEOTIDE SEQUENCE [LARGE SCALE GENOMIC DNA]</scope>
</reference>
<gene>
    <name evidence="11 15" type="primary">xerD</name>
    <name evidence="15" type="ORF">DF3PA_180051</name>
</gene>
<dbReference type="GO" id="GO:0005737">
    <property type="term" value="C:cytoplasm"/>
    <property type="evidence" value="ECO:0007669"/>
    <property type="project" value="UniProtKB-SubCell"/>
</dbReference>
<comment type="subcellular location">
    <subcellularLocation>
        <location evidence="1 11">Cytoplasm</location>
    </subcellularLocation>
</comment>
<dbReference type="InterPro" id="IPR004107">
    <property type="entry name" value="Integrase_SAM-like_N"/>
</dbReference>
<keyword evidence="10 11" id="KW-0131">Cell cycle</keyword>
<accession>A0A564WCK3</accession>
<comment type="subunit">
    <text evidence="11">Forms a cyclic heterotetrameric complex composed of two molecules of XerC and two molecules of XerD.</text>
</comment>
<dbReference type="InterPro" id="IPR011010">
    <property type="entry name" value="DNA_brk_join_enz"/>
</dbReference>
<protein>
    <recommendedName>
        <fullName evidence="3 11">Tyrosine recombinase XerD</fullName>
    </recommendedName>
</protein>
<name>A0A564WCK3_9PROT</name>
<feature type="domain" description="Tyr recombinase" evidence="13">
    <location>
        <begin position="133"/>
        <end position="323"/>
    </location>
</feature>
<dbReference type="Gene3D" id="1.10.443.10">
    <property type="entry name" value="Intergrase catalytic core"/>
    <property type="match status" value="1"/>
</dbReference>
<dbReference type="NCBIfam" id="TIGR02225">
    <property type="entry name" value="recomb_XerD"/>
    <property type="match status" value="1"/>
</dbReference>
<evidence type="ECO:0000256" key="11">
    <source>
        <dbReference type="HAMAP-Rule" id="MF_01807"/>
    </source>
</evidence>
<sequence>MANVSETDPGTEASTADHAGASGAAATETVRFVEMFLEMLAAERGAAANTLEAYRRDLAQFTAFAHKRGWSAASADTDTVRGYIQAQAQLGFSSRTTARRLSALRQFFRFLFVEGLRKDDPSSSIDRPRQGRSLPKYLSEAEVERLLIAGRAREGIDGLRLTALLEVVYATGLRVSELVALPRAALAAEQRMLIVTGKGGRERIVPLTEPALAALMTYMQAIKAPRRSGTAQPSASPWLFPSRSRSGHLTRARFAQLLKETAVAAGIDPARVSPHVLRHSFASHLLAHGADLRSLQEMLGHADIATTQIYTHVLDGRLKALIAKAHPLARQRVE</sequence>
<evidence type="ECO:0000256" key="8">
    <source>
        <dbReference type="ARBA" id="ARBA00023125"/>
    </source>
</evidence>
<dbReference type="GO" id="GO:0003677">
    <property type="term" value="F:DNA binding"/>
    <property type="evidence" value="ECO:0007669"/>
    <property type="project" value="UniProtKB-UniRule"/>
</dbReference>
<evidence type="ECO:0000259" key="13">
    <source>
        <dbReference type="PROSITE" id="PS51898"/>
    </source>
</evidence>
<keyword evidence="9 11" id="KW-0233">DNA recombination</keyword>
<evidence type="ECO:0000256" key="1">
    <source>
        <dbReference type="ARBA" id="ARBA00004496"/>
    </source>
</evidence>
<evidence type="ECO:0000256" key="5">
    <source>
        <dbReference type="ARBA" id="ARBA00022618"/>
    </source>
</evidence>
<evidence type="ECO:0000256" key="2">
    <source>
        <dbReference type="ARBA" id="ARBA00010450"/>
    </source>
</evidence>
<dbReference type="HAMAP" id="MF_01807">
    <property type="entry name" value="Recomb_XerD"/>
    <property type="match status" value="1"/>
</dbReference>
<keyword evidence="6 11" id="KW-0159">Chromosome partition</keyword>
<dbReference type="EMBL" id="UXAT02000010">
    <property type="protein sequence ID" value="VUX46021.1"/>
    <property type="molecule type" value="Genomic_DNA"/>
</dbReference>
<dbReference type="InterPro" id="IPR013762">
    <property type="entry name" value="Integrase-like_cat_sf"/>
</dbReference>
<feature type="compositionally biased region" description="Low complexity" evidence="12">
    <location>
        <begin position="13"/>
        <end position="22"/>
    </location>
</feature>
<dbReference type="InterPro" id="IPR010998">
    <property type="entry name" value="Integrase_recombinase_N"/>
</dbReference>
<dbReference type="InterPro" id="IPR002104">
    <property type="entry name" value="Integrase_catalytic"/>
</dbReference>
<feature type="active site" evidence="11">
    <location>
        <position position="174"/>
    </location>
</feature>
<evidence type="ECO:0000313" key="16">
    <source>
        <dbReference type="Proteomes" id="UP000326641"/>
    </source>
</evidence>
<comment type="function">
    <text evidence="11">Site-specific tyrosine recombinase, which acts by catalyzing the cutting and rejoining of the recombining DNA molecules. The XerC-XerD complex is essential to convert dimers of the bacterial chromosome into monomers to permit their segregation at cell division. It also contributes to the segregational stability of plasmids.</text>
</comment>
<keyword evidence="4 11" id="KW-0963">Cytoplasm</keyword>
<dbReference type="SUPFAM" id="SSF56349">
    <property type="entry name" value="DNA breaking-rejoining enzymes"/>
    <property type="match status" value="1"/>
</dbReference>
<evidence type="ECO:0000313" key="15">
    <source>
        <dbReference type="EMBL" id="VUX46021.1"/>
    </source>
</evidence>
<feature type="region of interest" description="Disordered" evidence="12">
    <location>
        <begin position="1"/>
        <end position="22"/>
    </location>
</feature>
<evidence type="ECO:0000259" key="14">
    <source>
        <dbReference type="PROSITE" id="PS51900"/>
    </source>
</evidence>
<dbReference type="InterPro" id="IPR011932">
    <property type="entry name" value="Recomb_XerD"/>
</dbReference>
<keyword evidence="5 11" id="KW-0132">Cell division</keyword>
<comment type="caution">
    <text evidence="15">The sequence shown here is derived from an EMBL/GenBank/DDBJ whole genome shotgun (WGS) entry which is preliminary data.</text>
</comment>
<keyword evidence="7 11" id="KW-0229">DNA integration</keyword>
<evidence type="ECO:0000256" key="4">
    <source>
        <dbReference type="ARBA" id="ARBA00022490"/>
    </source>
</evidence>
<dbReference type="InterPro" id="IPR050090">
    <property type="entry name" value="Tyrosine_recombinase_XerCD"/>
</dbReference>
<dbReference type="NCBIfam" id="NF001399">
    <property type="entry name" value="PRK00283.1"/>
    <property type="match status" value="1"/>
</dbReference>
<dbReference type="PANTHER" id="PTHR30349">
    <property type="entry name" value="PHAGE INTEGRASE-RELATED"/>
    <property type="match status" value="1"/>
</dbReference>
<feature type="active site" evidence="11">
    <location>
        <position position="275"/>
    </location>
</feature>
<evidence type="ECO:0000256" key="12">
    <source>
        <dbReference type="SAM" id="MobiDB-lite"/>
    </source>
</evidence>